<dbReference type="GO" id="GO:0004167">
    <property type="term" value="F:dopachrome isomerase activity"/>
    <property type="evidence" value="ECO:0007669"/>
    <property type="project" value="UniProtKB-EC"/>
</dbReference>
<evidence type="ECO:0000313" key="15">
    <source>
        <dbReference type="Proteomes" id="UP001303473"/>
    </source>
</evidence>
<feature type="region of interest" description="Disordered" evidence="13">
    <location>
        <begin position="1"/>
        <end position="26"/>
    </location>
</feature>
<accession>A0AAN6S6K3</accession>
<comment type="catalytic activity">
    <reaction evidence="7">
        <text>L-dopachrome = 5,6-dihydroxyindole-2-carboxylate</text>
        <dbReference type="Rhea" id="RHEA:13041"/>
        <dbReference type="ChEBI" id="CHEBI:16875"/>
        <dbReference type="ChEBI" id="CHEBI:57509"/>
        <dbReference type="EC" id="5.3.3.12"/>
    </reaction>
</comment>
<protein>
    <recommendedName>
        <fullName evidence="12">L-dopachrome isomerase</fullName>
        <ecNumber evidence="9">5.3.2.1</ecNumber>
        <ecNumber evidence="8">5.3.3.12</ecNumber>
    </recommendedName>
    <alternativeName>
        <fullName evidence="10">L-dopachrome tautomerase</fullName>
    </alternativeName>
    <alternativeName>
        <fullName evidence="11">Phenylpyruvate tautomerase</fullName>
    </alternativeName>
</protein>
<evidence type="ECO:0000256" key="12">
    <source>
        <dbReference type="ARBA" id="ARBA00042730"/>
    </source>
</evidence>
<evidence type="ECO:0000256" key="5">
    <source>
        <dbReference type="ARBA" id="ARBA00023235"/>
    </source>
</evidence>
<dbReference type="InterPro" id="IPR014347">
    <property type="entry name" value="Tautomerase/MIF_sf"/>
</dbReference>
<dbReference type="EC" id="5.3.3.12" evidence="8"/>
<gene>
    <name evidence="14" type="ORF">QBC46DRAFT_255059</name>
</gene>
<keyword evidence="4" id="KW-0964">Secreted</keyword>
<organism evidence="14 15">
    <name type="scientific">Diplogelasinospora grovesii</name>
    <dbReference type="NCBI Taxonomy" id="303347"/>
    <lineage>
        <taxon>Eukaryota</taxon>
        <taxon>Fungi</taxon>
        <taxon>Dikarya</taxon>
        <taxon>Ascomycota</taxon>
        <taxon>Pezizomycotina</taxon>
        <taxon>Sordariomycetes</taxon>
        <taxon>Sordariomycetidae</taxon>
        <taxon>Sordariales</taxon>
        <taxon>Diplogelasinosporaceae</taxon>
        <taxon>Diplogelasinospora</taxon>
    </lineage>
</organism>
<dbReference type="EMBL" id="MU853769">
    <property type="protein sequence ID" value="KAK3943007.1"/>
    <property type="molecule type" value="Genomic_DNA"/>
</dbReference>
<dbReference type="PANTHER" id="PTHR11954">
    <property type="entry name" value="D-DOPACHROME DECARBOXYLASE"/>
    <property type="match status" value="1"/>
</dbReference>
<feature type="region of interest" description="Disordered" evidence="13">
    <location>
        <begin position="278"/>
        <end position="358"/>
    </location>
</feature>
<evidence type="ECO:0000256" key="13">
    <source>
        <dbReference type="SAM" id="MobiDB-lite"/>
    </source>
</evidence>
<comment type="subcellular location">
    <subcellularLocation>
        <location evidence="1">Secreted</location>
    </subcellularLocation>
</comment>
<keyword evidence="15" id="KW-1185">Reference proteome</keyword>
<reference evidence="15" key="1">
    <citation type="journal article" date="2023" name="Mol. Phylogenet. Evol.">
        <title>Genome-scale phylogeny and comparative genomics of the fungal order Sordariales.</title>
        <authorList>
            <person name="Hensen N."/>
            <person name="Bonometti L."/>
            <person name="Westerberg I."/>
            <person name="Brannstrom I.O."/>
            <person name="Guillou S."/>
            <person name="Cros-Aarteil S."/>
            <person name="Calhoun S."/>
            <person name="Haridas S."/>
            <person name="Kuo A."/>
            <person name="Mondo S."/>
            <person name="Pangilinan J."/>
            <person name="Riley R."/>
            <person name="LaButti K."/>
            <person name="Andreopoulos B."/>
            <person name="Lipzen A."/>
            <person name="Chen C."/>
            <person name="Yan M."/>
            <person name="Daum C."/>
            <person name="Ng V."/>
            <person name="Clum A."/>
            <person name="Steindorff A."/>
            <person name="Ohm R.A."/>
            <person name="Martin F."/>
            <person name="Silar P."/>
            <person name="Natvig D.O."/>
            <person name="Lalanne C."/>
            <person name="Gautier V."/>
            <person name="Ament-Velasquez S.L."/>
            <person name="Kruys A."/>
            <person name="Hutchinson M.I."/>
            <person name="Powell A.J."/>
            <person name="Barry K."/>
            <person name="Miller A.N."/>
            <person name="Grigoriev I.V."/>
            <person name="Debuchy R."/>
            <person name="Gladieux P."/>
            <person name="Hiltunen Thoren M."/>
            <person name="Johannesson H."/>
        </authorList>
    </citation>
    <scope>NUCLEOTIDE SEQUENCE [LARGE SCALE GENOMIC DNA]</scope>
    <source>
        <strain evidence="15">CBS 340.73</strain>
    </source>
</reference>
<dbReference type="Gene3D" id="3.30.429.10">
    <property type="entry name" value="Macrophage Migration Inhibitory Factor"/>
    <property type="match status" value="1"/>
</dbReference>
<evidence type="ECO:0000256" key="9">
    <source>
        <dbReference type="ARBA" id="ARBA00039086"/>
    </source>
</evidence>
<proteinExistence type="inferred from homology"/>
<sequence length="358" mass="38882">MNQQYPSLEAADREGLGPSTPTKKSFAERKAQMVGRPAMAATTTHLVVGDHLLRDIDRALPGDVVRRTARKTQSKPDRALARKRSNFFENAFSAKDSPNVAKERVRGDAIVMADVRTNVIIPDEFTFITELSYHVSCRYQRPVSSIVVTVQHGSCMLFGGTFDPAYVMSVFGLPSELLPATNRRNTALIQKHMEEALGVPPSRGYLRFVPTKEEHIACNGKTLAAEIDEVEKASSGGNETTTATMSDSVTRTASKRLSARARLSVKSLGSFRTANATNAEYAPELTPPDSRGGEGRLPTIPASPPGTGRVHDETSAALAKPQKSAKRRKSFVATIFGRSTLKPENRPPLPSIPAKQQA</sequence>
<evidence type="ECO:0000313" key="14">
    <source>
        <dbReference type="EMBL" id="KAK3943007.1"/>
    </source>
</evidence>
<feature type="compositionally biased region" description="Polar residues" evidence="13">
    <location>
        <begin position="235"/>
        <end position="252"/>
    </location>
</feature>
<evidence type="ECO:0000256" key="7">
    <source>
        <dbReference type="ARBA" id="ARBA00036823"/>
    </source>
</evidence>
<dbReference type="EC" id="5.3.2.1" evidence="9"/>
<keyword evidence="3" id="KW-0202">Cytokine</keyword>
<evidence type="ECO:0000256" key="4">
    <source>
        <dbReference type="ARBA" id="ARBA00022525"/>
    </source>
</evidence>
<name>A0AAN6S6K3_9PEZI</name>
<feature type="region of interest" description="Disordered" evidence="13">
    <location>
        <begin position="231"/>
        <end position="253"/>
    </location>
</feature>
<dbReference type="InterPro" id="IPR001398">
    <property type="entry name" value="Macrophage_inhib_fac"/>
</dbReference>
<evidence type="ECO:0000256" key="3">
    <source>
        <dbReference type="ARBA" id="ARBA00022514"/>
    </source>
</evidence>
<dbReference type="PANTHER" id="PTHR11954:SF6">
    <property type="entry name" value="MACROPHAGE MIGRATION INHIBITORY FACTOR"/>
    <property type="match status" value="1"/>
</dbReference>
<dbReference type="Proteomes" id="UP001303473">
    <property type="component" value="Unassembled WGS sequence"/>
</dbReference>
<dbReference type="GO" id="GO:0005576">
    <property type="term" value="C:extracellular region"/>
    <property type="evidence" value="ECO:0007669"/>
    <property type="project" value="UniProtKB-SubCell"/>
</dbReference>
<dbReference type="Pfam" id="PF01187">
    <property type="entry name" value="MIF"/>
    <property type="match status" value="1"/>
</dbReference>
<comment type="catalytic activity">
    <reaction evidence="6">
        <text>3-phenylpyruvate = enol-phenylpyruvate</text>
        <dbReference type="Rhea" id="RHEA:17097"/>
        <dbReference type="ChEBI" id="CHEBI:16815"/>
        <dbReference type="ChEBI" id="CHEBI:18005"/>
        <dbReference type="EC" id="5.3.2.1"/>
    </reaction>
</comment>
<evidence type="ECO:0000256" key="11">
    <source>
        <dbReference type="ARBA" id="ARBA00041912"/>
    </source>
</evidence>
<dbReference type="SUPFAM" id="SSF55331">
    <property type="entry name" value="Tautomerase/MIF"/>
    <property type="match status" value="1"/>
</dbReference>
<evidence type="ECO:0000256" key="6">
    <source>
        <dbReference type="ARBA" id="ARBA00036735"/>
    </source>
</evidence>
<evidence type="ECO:0000256" key="10">
    <source>
        <dbReference type="ARBA" id="ARBA00041631"/>
    </source>
</evidence>
<dbReference type="GO" id="GO:0050178">
    <property type="term" value="F:phenylpyruvate tautomerase activity"/>
    <property type="evidence" value="ECO:0007669"/>
    <property type="project" value="UniProtKB-EC"/>
</dbReference>
<evidence type="ECO:0000256" key="8">
    <source>
        <dbReference type="ARBA" id="ARBA00038932"/>
    </source>
</evidence>
<comment type="similarity">
    <text evidence="2">Belongs to the MIF family.</text>
</comment>
<dbReference type="AlphaFoldDB" id="A0AAN6S6K3"/>
<evidence type="ECO:0000256" key="1">
    <source>
        <dbReference type="ARBA" id="ARBA00004613"/>
    </source>
</evidence>
<keyword evidence="5" id="KW-0413">Isomerase</keyword>
<comment type="caution">
    <text evidence="14">The sequence shown here is derived from an EMBL/GenBank/DDBJ whole genome shotgun (WGS) entry which is preliminary data.</text>
</comment>
<evidence type="ECO:0000256" key="2">
    <source>
        <dbReference type="ARBA" id="ARBA00005851"/>
    </source>
</evidence>